<keyword evidence="17 20" id="KW-0511">Multifunctional enzyme</keyword>
<name>A0A2U2ATQ4_9GAMM</name>
<dbReference type="InterPro" id="IPR023019">
    <property type="entry name" value="His_synth_HisIE"/>
</dbReference>
<keyword evidence="14 20" id="KW-0378">Hydrolase</keyword>
<dbReference type="AlphaFoldDB" id="A0A2U2ATQ4"/>
<dbReference type="Pfam" id="PF01502">
    <property type="entry name" value="PRA-CH"/>
    <property type="match status" value="1"/>
</dbReference>
<dbReference type="InterPro" id="IPR008179">
    <property type="entry name" value="HisE"/>
</dbReference>
<dbReference type="InterPro" id="IPR002496">
    <property type="entry name" value="PRib_AMP_CycHydrolase_dom"/>
</dbReference>
<evidence type="ECO:0000313" key="25">
    <source>
        <dbReference type="Proteomes" id="UP000245059"/>
    </source>
</evidence>
<comment type="catalytic activity">
    <reaction evidence="2 20">
        <text>1-(5-phospho-beta-D-ribosyl)-ATP + H2O = 1-(5-phospho-beta-D-ribosyl)-5'-AMP + diphosphate + H(+)</text>
        <dbReference type="Rhea" id="RHEA:22828"/>
        <dbReference type="ChEBI" id="CHEBI:15377"/>
        <dbReference type="ChEBI" id="CHEBI:15378"/>
        <dbReference type="ChEBI" id="CHEBI:33019"/>
        <dbReference type="ChEBI" id="CHEBI:59457"/>
        <dbReference type="ChEBI" id="CHEBI:73183"/>
        <dbReference type="EC" id="3.6.1.31"/>
    </reaction>
</comment>
<dbReference type="Gene3D" id="3.10.20.810">
    <property type="entry name" value="Phosphoribosyl-AMP cyclohydrolase"/>
    <property type="match status" value="1"/>
</dbReference>
<dbReference type="InterPro" id="IPR004651">
    <property type="entry name" value="HisF"/>
</dbReference>
<dbReference type="NCBIfam" id="TIGR03188">
    <property type="entry name" value="histidine_hisI"/>
    <property type="match status" value="1"/>
</dbReference>
<dbReference type="GO" id="GO:0000107">
    <property type="term" value="F:imidazoleglycerol-phosphate synthase activity"/>
    <property type="evidence" value="ECO:0007669"/>
    <property type="project" value="InterPro"/>
</dbReference>
<dbReference type="HAMAP" id="MF_01019">
    <property type="entry name" value="HisIE"/>
    <property type="match status" value="1"/>
</dbReference>
<keyword evidence="15 20" id="KW-0067">ATP-binding</keyword>
<comment type="subcellular location">
    <subcellularLocation>
        <location evidence="3 20">Cytoplasm</location>
    </subcellularLocation>
</comment>
<keyword evidence="16 20" id="KW-0368">Histidine biosynthesis</keyword>
<dbReference type="Proteomes" id="UP000245059">
    <property type="component" value="Unassembled WGS sequence"/>
</dbReference>
<comment type="subunit">
    <text evidence="10">Heterodimer of HisH and HisF.</text>
</comment>
<dbReference type="Pfam" id="PF01503">
    <property type="entry name" value="PRA-PH"/>
    <property type="match status" value="1"/>
</dbReference>
<evidence type="ECO:0000256" key="4">
    <source>
        <dbReference type="ARBA" id="ARBA00005091"/>
    </source>
</evidence>
<evidence type="ECO:0000256" key="5">
    <source>
        <dbReference type="ARBA" id="ARBA00005169"/>
    </source>
</evidence>
<dbReference type="EC" id="3.5.4.19" evidence="20"/>
<comment type="pathway">
    <text evidence="4">Amino-acid biosynthesis; L-histidine biosynthesis; L-histidine from 5-phospho-alpha-D-ribose 1-diphosphate: step 5/9.</text>
</comment>
<dbReference type="SUPFAM" id="SSF141734">
    <property type="entry name" value="HisI-like"/>
    <property type="match status" value="1"/>
</dbReference>
<evidence type="ECO:0000256" key="9">
    <source>
        <dbReference type="ARBA" id="ARBA00009667"/>
    </source>
</evidence>
<evidence type="ECO:0000313" key="26">
    <source>
        <dbReference type="Proteomes" id="UP000245217"/>
    </source>
</evidence>
<evidence type="ECO:0000313" key="24">
    <source>
        <dbReference type="EMBL" id="PWD93795.1"/>
    </source>
</evidence>
<dbReference type="PANTHER" id="PTHR42945">
    <property type="entry name" value="HISTIDINE BIOSYNTHESIS BIFUNCTIONAL PROTEIN"/>
    <property type="match status" value="1"/>
</dbReference>
<dbReference type="OrthoDB" id="9781903at2"/>
<evidence type="ECO:0000259" key="22">
    <source>
        <dbReference type="Pfam" id="PF01502"/>
    </source>
</evidence>
<accession>A0A2U2ATQ4</accession>
<evidence type="ECO:0000256" key="13">
    <source>
        <dbReference type="ARBA" id="ARBA00022741"/>
    </source>
</evidence>
<evidence type="ECO:0000256" key="12">
    <source>
        <dbReference type="ARBA" id="ARBA00022605"/>
    </source>
</evidence>
<evidence type="ECO:0000256" key="14">
    <source>
        <dbReference type="ARBA" id="ARBA00022801"/>
    </source>
</evidence>
<reference evidence="25 26" key="2">
    <citation type="submission" date="2018-05" db="EMBL/GenBank/DDBJ databases">
        <title>Ignatzschineria dubaiensis sp. nov., isolated from necrotic foot tissues of dromedaries (Camelus dromedarius) and associated maggots in Dubai, United Arab Emirates.</title>
        <authorList>
            <person name="Tsang C.C."/>
            <person name="Tang J.Y.M."/>
            <person name="Fong J.Y.H."/>
            <person name="Kinne J."/>
            <person name="Lee H.H."/>
            <person name="Joseph M."/>
            <person name="Jose S."/>
            <person name="Schuster R.K."/>
            <person name="Tang Y."/>
            <person name="Sivakumar S."/>
            <person name="Chen J.H.K."/>
            <person name="Teng J.L.L."/>
            <person name="Lau S.K.P."/>
            <person name="Wernery U."/>
            <person name="Woo P.C.Y."/>
        </authorList>
    </citation>
    <scope>NUCLEOTIDE SEQUENCE [LARGE SCALE GENOMIC DNA]</scope>
    <source>
        <strain evidence="25">UAE-HKU57</strain>
        <strain evidence="26">UAE-HKU58</strain>
    </source>
</reference>
<keyword evidence="26" id="KW-1185">Reference proteome</keyword>
<evidence type="ECO:0000256" key="3">
    <source>
        <dbReference type="ARBA" id="ARBA00004496"/>
    </source>
</evidence>
<dbReference type="SUPFAM" id="SSF51366">
    <property type="entry name" value="Ribulose-phoshate binding barrel"/>
    <property type="match status" value="1"/>
</dbReference>
<reference evidence="23" key="1">
    <citation type="journal article" date="2018" name="Genome Announc.">
        <title>Ignatzschineria cameli sp. nov., isolated from necrotic foot tissue of dromedaries (Camelus dromedarius) and associated maggots (Wohlfahrtia species) in Dubai.</title>
        <authorList>
            <person name="Tsang C.C."/>
            <person name="Tang J.Y."/>
            <person name="Fong J.Y."/>
            <person name="Kinne J."/>
            <person name="Lee H.H."/>
            <person name="Joseph M."/>
            <person name="Jose S."/>
            <person name="Schuster R.K."/>
            <person name="Tang Y."/>
            <person name="Sivakumar S."/>
            <person name="Chen J.H."/>
            <person name="Teng J.L."/>
            <person name="Lau S.K."/>
            <person name="Wernery U."/>
            <person name="Woo P.C."/>
        </authorList>
    </citation>
    <scope>NUCLEOTIDE SEQUENCE</scope>
    <source>
        <strain evidence="23">UAE-HKU57</strain>
        <strain evidence="24">UAE-HKU58</strain>
    </source>
</reference>
<keyword evidence="13 20" id="KW-0547">Nucleotide-binding</keyword>
<proteinExistence type="inferred from homology"/>
<dbReference type="GO" id="GO:0000105">
    <property type="term" value="P:L-histidine biosynthetic process"/>
    <property type="evidence" value="ECO:0007669"/>
    <property type="project" value="UniProtKB-UniRule"/>
</dbReference>
<dbReference type="InterPro" id="IPR011060">
    <property type="entry name" value="RibuloseP-bd_barrel"/>
</dbReference>
<gene>
    <name evidence="20" type="primary">hisI</name>
    <name evidence="20" type="synonym">hisIE</name>
    <name evidence="23" type="ORF">DC077_02175</name>
    <name evidence="24" type="ORF">DC078_02925</name>
</gene>
<feature type="region of interest" description="Phosphoribosyl-ATP pyrophosphohydrolase" evidence="20">
    <location>
        <begin position="388"/>
        <end position="476"/>
    </location>
</feature>
<comment type="function">
    <text evidence="18">IGPS catalyzes the conversion of PRFAR and glutamine to IGP, AICAR and glutamate. The HisF subunit catalyzes the cyclization activity that produces IGP and AICAR from PRFAR using the ammonia provided by the HisH subunit.</text>
</comment>
<evidence type="ECO:0000256" key="18">
    <source>
        <dbReference type="ARBA" id="ARBA00025475"/>
    </source>
</evidence>
<evidence type="ECO:0000256" key="17">
    <source>
        <dbReference type="ARBA" id="ARBA00023268"/>
    </source>
</evidence>
<evidence type="ECO:0000256" key="10">
    <source>
        <dbReference type="ARBA" id="ARBA00011152"/>
    </source>
</evidence>
<evidence type="ECO:0000256" key="11">
    <source>
        <dbReference type="ARBA" id="ARBA00022490"/>
    </source>
</evidence>
<dbReference type="GO" id="GO:0004635">
    <property type="term" value="F:phosphoribosyl-AMP cyclohydrolase activity"/>
    <property type="evidence" value="ECO:0007669"/>
    <property type="project" value="UniProtKB-UniRule"/>
</dbReference>
<comment type="similarity">
    <text evidence="8 20">In the N-terminal section; belongs to the PRA-CH family.</text>
</comment>
<dbReference type="CDD" id="cd04731">
    <property type="entry name" value="HisF"/>
    <property type="match status" value="1"/>
</dbReference>
<dbReference type="FunFam" id="3.10.20.810:FF:000001">
    <property type="entry name" value="Histidine biosynthesis bifunctional protein HisIE"/>
    <property type="match status" value="1"/>
</dbReference>
<evidence type="ECO:0000256" key="20">
    <source>
        <dbReference type="HAMAP-Rule" id="MF_01019"/>
    </source>
</evidence>
<keyword evidence="12 20" id="KW-0028">Amino-acid biosynthesis</keyword>
<dbReference type="Proteomes" id="UP000245217">
    <property type="component" value="Unassembled WGS sequence"/>
</dbReference>
<dbReference type="InterPro" id="IPR038019">
    <property type="entry name" value="PRib_AMP_CycHydrolase_sf"/>
</dbReference>
<dbReference type="HAMAP" id="MF_01020">
    <property type="entry name" value="HisE"/>
    <property type="match status" value="1"/>
</dbReference>
<evidence type="ECO:0000256" key="16">
    <source>
        <dbReference type="ARBA" id="ARBA00023102"/>
    </source>
</evidence>
<dbReference type="EC" id="3.6.1.31" evidence="20"/>
<organism evidence="23 25">
    <name type="scientific">Ignatzschineria cameli</name>
    <dbReference type="NCBI Taxonomy" id="2182793"/>
    <lineage>
        <taxon>Bacteria</taxon>
        <taxon>Pseudomonadati</taxon>
        <taxon>Pseudomonadota</taxon>
        <taxon>Gammaproteobacteria</taxon>
        <taxon>Cardiobacteriales</taxon>
        <taxon>Ignatzschineriaceae</taxon>
        <taxon>Ignatzschineria</taxon>
    </lineage>
</organism>
<dbReference type="InterPro" id="IPR021130">
    <property type="entry name" value="PRib-ATP_PPHydrolase-like"/>
</dbReference>
<dbReference type="NCBIfam" id="NF002747">
    <property type="entry name" value="PRK02759.1"/>
    <property type="match status" value="1"/>
</dbReference>
<sequence>MLAKIVACLDIKDGVVVKGTQFRNHETMGDAALLAKRYSQEGADELVIYDITASSKGEVVDKSWVKEIKALIDIPLCVAGGIRSIEDAAALFANGADKISINSPALANPHLINELVAAFGSDKIVVGIDSYYDKALDDYFVYTLTGDEATTAKTQWRTLDWVAEVESRGAGEIVLNMMNQDGVRDGYDLEQLKAVKAVCKRAKLIASGGAGKMEHFRDAYLIAGVDGTLGASAFHKELINITALKEYLVAAGIEVIPVKSAQQQGERKISIEAAQELIASVDWQKVEHLLPVIVQDYYSAEVLMLGYMNAEALEESLTQGRVTFYSRTKERLWTKGESSGNYLTIVDYALDCDQDTLLILAKPEGPTCHLGEISCFESCSKEVPWVFFSRLESLLASRKGGDPAESYTASLYAKGTKRIAQKVGEEGVEVALAATVHDAEEVISEMADLLYHATVLLQDQELSWSDVLAKLEERNR</sequence>
<dbReference type="GO" id="GO:0005737">
    <property type="term" value="C:cytoplasm"/>
    <property type="evidence" value="ECO:0007669"/>
    <property type="project" value="UniProtKB-SubCell"/>
</dbReference>
<dbReference type="Gene3D" id="3.20.20.70">
    <property type="entry name" value="Aldolase class I"/>
    <property type="match status" value="1"/>
</dbReference>
<feature type="domain" description="Phosphoribosyl-AMP cyclohydrolase" evidence="22">
    <location>
        <begin position="304"/>
        <end position="377"/>
    </location>
</feature>
<evidence type="ECO:0000256" key="15">
    <source>
        <dbReference type="ARBA" id="ARBA00022840"/>
    </source>
</evidence>
<dbReference type="GO" id="GO:0005524">
    <property type="term" value="F:ATP binding"/>
    <property type="evidence" value="ECO:0007669"/>
    <property type="project" value="UniProtKB-KW"/>
</dbReference>
<dbReference type="InterPro" id="IPR013785">
    <property type="entry name" value="Aldolase_TIM"/>
</dbReference>
<dbReference type="SUPFAM" id="SSF101386">
    <property type="entry name" value="all-alpha NTP pyrophosphatases"/>
    <property type="match status" value="1"/>
</dbReference>
<evidence type="ECO:0000256" key="1">
    <source>
        <dbReference type="ARBA" id="ARBA00000024"/>
    </source>
</evidence>
<dbReference type="Gene3D" id="1.10.287.1080">
    <property type="entry name" value="MazG-like"/>
    <property type="match status" value="1"/>
</dbReference>
<dbReference type="Pfam" id="PF00977">
    <property type="entry name" value="His_biosynth"/>
    <property type="match status" value="1"/>
</dbReference>
<dbReference type="PANTHER" id="PTHR42945:SF9">
    <property type="entry name" value="HISTIDINE BIOSYNTHESIS BIFUNCTIONAL PROTEIN HISIE"/>
    <property type="match status" value="1"/>
</dbReference>
<dbReference type="CDD" id="cd11534">
    <property type="entry name" value="NTP-PPase_HisIE_like"/>
    <property type="match status" value="1"/>
</dbReference>
<evidence type="ECO:0000256" key="19">
    <source>
        <dbReference type="ARBA" id="ARBA00047838"/>
    </source>
</evidence>
<comment type="caution">
    <text evidence="23">The sequence shown here is derived from an EMBL/GenBank/DDBJ whole genome shotgun (WGS) entry which is preliminary data.</text>
</comment>
<keyword evidence="11 20" id="KW-0963">Cytoplasm</keyword>
<evidence type="ECO:0000256" key="6">
    <source>
        <dbReference type="ARBA" id="ARBA00005204"/>
    </source>
</evidence>
<dbReference type="EMBL" id="QEWV01000002">
    <property type="protein sequence ID" value="PWD93795.1"/>
    <property type="molecule type" value="Genomic_DNA"/>
</dbReference>
<comment type="catalytic activity">
    <reaction evidence="19">
        <text>5-[(5-phospho-1-deoxy-D-ribulos-1-ylimino)methylamino]-1-(5-phospho-beta-D-ribosyl)imidazole-4-carboxamide + L-glutamine = D-erythro-1-(imidazol-4-yl)glycerol 3-phosphate + 5-amino-1-(5-phospho-beta-D-ribosyl)imidazole-4-carboxamide + L-glutamate + H(+)</text>
        <dbReference type="Rhea" id="RHEA:24793"/>
        <dbReference type="ChEBI" id="CHEBI:15378"/>
        <dbReference type="ChEBI" id="CHEBI:29985"/>
        <dbReference type="ChEBI" id="CHEBI:58278"/>
        <dbReference type="ChEBI" id="CHEBI:58359"/>
        <dbReference type="ChEBI" id="CHEBI:58475"/>
        <dbReference type="ChEBI" id="CHEBI:58525"/>
        <dbReference type="EC" id="4.3.2.10"/>
    </reaction>
</comment>
<evidence type="ECO:0000256" key="8">
    <source>
        <dbReference type="ARBA" id="ARBA00008299"/>
    </source>
</evidence>
<dbReference type="UniPathway" id="UPA00031">
    <property type="reaction ID" value="UER00007"/>
</dbReference>
<feature type="region of interest" description="Phosphoribosyl-AMP cyclohydrolase" evidence="20">
    <location>
        <begin position="1"/>
        <end position="387"/>
    </location>
</feature>
<dbReference type="EMBL" id="QEWW01000001">
    <property type="protein sequence ID" value="PWD88102.1"/>
    <property type="molecule type" value="Genomic_DNA"/>
</dbReference>
<comment type="similarity">
    <text evidence="7 20">In the C-terminal section; belongs to the PRA-PH family.</text>
</comment>
<comment type="pathway">
    <text evidence="5 20">Amino-acid biosynthesis; L-histidine biosynthesis; L-histidine from 5-phospho-alpha-D-ribose 1-diphosphate: step 3/9.</text>
</comment>
<dbReference type="FunFam" id="1.10.287.1080:FF:000002">
    <property type="entry name" value="Histidine biosynthesis bifunctional protein HisIE"/>
    <property type="match status" value="1"/>
</dbReference>
<comment type="similarity">
    <text evidence="9 21">Belongs to the HisA/HisF family.</text>
</comment>
<evidence type="ECO:0000256" key="7">
    <source>
        <dbReference type="ARBA" id="ARBA00007731"/>
    </source>
</evidence>
<evidence type="ECO:0000256" key="2">
    <source>
        <dbReference type="ARBA" id="ARBA00001460"/>
    </source>
</evidence>
<comment type="pathway">
    <text evidence="6 20">Amino-acid biosynthesis; L-histidine biosynthesis; L-histidine from 5-phospho-alpha-D-ribose 1-diphosphate: step 2/9.</text>
</comment>
<comment type="catalytic activity">
    <reaction evidence="1 20">
        <text>1-(5-phospho-beta-D-ribosyl)-5'-AMP + H2O = 1-(5-phospho-beta-D-ribosyl)-5-[(5-phospho-beta-D-ribosylamino)methylideneamino]imidazole-4-carboxamide</text>
        <dbReference type="Rhea" id="RHEA:20049"/>
        <dbReference type="ChEBI" id="CHEBI:15377"/>
        <dbReference type="ChEBI" id="CHEBI:58435"/>
        <dbReference type="ChEBI" id="CHEBI:59457"/>
        <dbReference type="EC" id="3.5.4.19"/>
    </reaction>
</comment>
<dbReference type="GO" id="GO:0004636">
    <property type="term" value="F:phosphoribosyl-ATP diphosphatase activity"/>
    <property type="evidence" value="ECO:0007669"/>
    <property type="project" value="UniProtKB-UniRule"/>
</dbReference>
<protein>
    <recommendedName>
        <fullName evidence="20">Histidine biosynthesis bifunctional protein HisIE</fullName>
    </recommendedName>
    <domain>
        <recommendedName>
            <fullName evidence="20">Phosphoribosyl-AMP cyclohydrolase</fullName>
            <shortName evidence="20">PRA-CH</shortName>
            <ecNumber evidence="20">3.5.4.19</ecNumber>
        </recommendedName>
    </domain>
    <domain>
        <recommendedName>
            <fullName evidence="20">Phosphoribosyl-ATP pyrophosphatase</fullName>
            <shortName evidence="20">PRA-PH</shortName>
            <ecNumber evidence="20">3.6.1.31</ecNumber>
        </recommendedName>
    </domain>
</protein>
<dbReference type="GO" id="GO:0016829">
    <property type="term" value="F:lyase activity"/>
    <property type="evidence" value="ECO:0007669"/>
    <property type="project" value="UniProtKB-KW"/>
</dbReference>
<evidence type="ECO:0000313" key="23">
    <source>
        <dbReference type="EMBL" id="PWD88102.1"/>
    </source>
</evidence>
<dbReference type="InterPro" id="IPR006062">
    <property type="entry name" value="His_biosynth"/>
</dbReference>
<evidence type="ECO:0000256" key="21">
    <source>
        <dbReference type="RuleBase" id="RU003657"/>
    </source>
</evidence>